<proteinExistence type="inferred from homology"/>
<protein>
    <submittedName>
        <fullName evidence="13">Otopetrin</fullName>
    </submittedName>
</protein>
<feature type="transmembrane region" description="Helical" evidence="11">
    <location>
        <begin position="554"/>
        <end position="576"/>
    </location>
</feature>
<comment type="similarity">
    <text evidence="2">Belongs to the otopetrin family.</text>
</comment>
<feature type="transmembrane region" description="Helical" evidence="11">
    <location>
        <begin position="116"/>
        <end position="139"/>
    </location>
</feature>
<keyword evidence="5 11" id="KW-0812">Transmembrane</keyword>
<evidence type="ECO:0000256" key="11">
    <source>
        <dbReference type="SAM" id="Phobius"/>
    </source>
</evidence>
<dbReference type="PANTHER" id="PTHR21522">
    <property type="entry name" value="PROTON CHANNEL OTOP"/>
    <property type="match status" value="1"/>
</dbReference>
<dbReference type="GO" id="GO:0005886">
    <property type="term" value="C:plasma membrane"/>
    <property type="evidence" value="ECO:0007669"/>
    <property type="project" value="UniProtKB-SubCell"/>
</dbReference>
<dbReference type="PANTHER" id="PTHR21522:SF32">
    <property type="entry name" value="OTOPETRIN-2"/>
    <property type="match status" value="1"/>
</dbReference>
<feature type="transmembrane region" description="Helical" evidence="11">
    <location>
        <begin position="634"/>
        <end position="651"/>
    </location>
</feature>
<evidence type="ECO:0000256" key="6">
    <source>
        <dbReference type="ARBA" id="ARBA00022781"/>
    </source>
</evidence>
<feature type="transmembrane region" description="Helical" evidence="11">
    <location>
        <begin position="404"/>
        <end position="423"/>
    </location>
</feature>
<dbReference type="GO" id="GO:0015252">
    <property type="term" value="F:proton channel activity"/>
    <property type="evidence" value="ECO:0007669"/>
    <property type="project" value="InterPro"/>
</dbReference>
<evidence type="ECO:0000256" key="7">
    <source>
        <dbReference type="ARBA" id="ARBA00022989"/>
    </source>
</evidence>
<reference evidence="13" key="1">
    <citation type="submission" date="2022-11" db="UniProtKB">
        <authorList>
            <consortium name="WormBaseParasite"/>
        </authorList>
    </citation>
    <scope>IDENTIFICATION</scope>
</reference>
<evidence type="ECO:0000256" key="10">
    <source>
        <dbReference type="ARBA" id="ARBA00023303"/>
    </source>
</evidence>
<keyword evidence="7 11" id="KW-1133">Transmembrane helix</keyword>
<feature type="transmembrane region" description="Helical" evidence="11">
    <location>
        <begin position="444"/>
        <end position="465"/>
    </location>
</feature>
<keyword evidence="6" id="KW-0375">Hydrogen ion transport</keyword>
<keyword evidence="8" id="KW-0406">Ion transport</keyword>
<keyword evidence="4" id="KW-1003">Cell membrane</keyword>
<evidence type="ECO:0000256" key="5">
    <source>
        <dbReference type="ARBA" id="ARBA00022692"/>
    </source>
</evidence>
<feature type="transmembrane region" description="Helical" evidence="11">
    <location>
        <begin position="273"/>
        <end position="294"/>
    </location>
</feature>
<feature type="transmembrane region" description="Helical" evidence="11">
    <location>
        <begin position="597"/>
        <end position="614"/>
    </location>
</feature>
<evidence type="ECO:0000313" key="13">
    <source>
        <dbReference type="WBParaSite" id="PSAMB.scaffold1025size36949.g10445.t1"/>
    </source>
</evidence>
<comment type="subcellular location">
    <subcellularLocation>
        <location evidence="1">Cell membrane</location>
        <topology evidence="1">Multi-pass membrane protein</topology>
    </subcellularLocation>
</comment>
<dbReference type="WBParaSite" id="PSAMB.scaffold1025size36949.g10445.t1">
    <property type="protein sequence ID" value="PSAMB.scaffold1025size36949.g10445.t1"/>
    <property type="gene ID" value="PSAMB.scaffold1025size36949.g10445"/>
</dbReference>
<evidence type="ECO:0000256" key="2">
    <source>
        <dbReference type="ARBA" id="ARBA00006513"/>
    </source>
</evidence>
<dbReference type="AlphaFoldDB" id="A0A914UJ15"/>
<sequence>MIDSSSVRDYGYSSAETASILRKSGSAHGLKANAVTGLPPLPPPPTSAPIRFQLSEDPSEYTQRKKHCHWSVDTEEPVSAKISADMTVNSWAPSMDDVSVSASQTAERTTEAKDALIALLSALYALVLIIFALTTELSIVLRTEHQRDSPWIFECFHIYLYGAALAFFVYCYGFLLHRGWIRTIRQSEAALRTRLSQSRLGKTQHEVTRTVSQRKISLASVSYGGPTAGSLYLRLGCIVFGIVCVVSITLQLLKCLESDFFTGGGPLLSQCGLLWEIELWLSIIFTFTQMHFIFQNSKMTIHRSLNIGRFGTMHLVAVNLWVWMRHLIIEEFEVSKEIGHACTRNNTNSTQSTEEIIRQQRSVDAQSEEDAVLTHRHGTSQCSLNPELCIMRDTFAPMLNTCTIEYSLIAAGVMFVLWRNIGLPRPVKYTRRKHHLRVDCSSSTNGLFVGLIFLVATFISLIIFYTKIHADHDTDALLVFGITDSTLYLVSIVACLVGFWRTNNLSYDSEQQASGVKLLEDILLIVGLTGQLLFCISGIVDLGSKNHNQLSPPLLAVFIAHVMRLIQVLLQTIFILRTSRMAATTSIMQHQKPGREVVTFLMVVNMALFLVGTFEGQKSSVNQALIDYYGQRTWAFVAQSTVPLAIFYRFHSSVCLVEIWKHSYRVGEQYL</sequence>
<evidence type="ECO:0000313" key="12">
    <source>
        <dbReference type="Proteomes" id="UP000887566"/>
    </source>
</evidence>
<feature type="transmembrane region" description="Helical" evidence="11">
    <location>
        <begin position="521"/>
        <end position="542"/>
    </location>
</feature>
<evidence type="ECO:0000256" key="9">
    <source>
        <dbReference type="ARBA" id="ARBA00023136"/>
    </source>
</evidence>
<feature type="transmembrane region" description="Helical" evidence="11">
    <location>
        <begin position="306"/>
        <end position="324"/>
    </location>
</feature>
<evidence type="ECO:0000256" key="4">
    <source>
        <dbReference type="ARBA" id="ARBA00022475"/>
    </source>
</evidence>
<accession>A0A914UJ15</accession>
<organism evidence="12 13">
    <name type="scientific">Plectus sambesii</name>
    <dbReference type="NCBI Taxonomy" id="2011161"/>
    <lineage>
        <taxon>Eukaryota</taxon>
        <taxon>Metazoa</taxon>
        <taxon>Ecdysozoa</taxon>
        <taxon>Nematoda</taxon>
        <taxon>Chromadorea</taxon>
        <taxon>Plectida</taxon>
        <taxon>Plectina</taxon>
        <taxon>Plectoidea</taxon>
        <taxon>Plectidae</taxon>
        <taxon>Plectus</taxon>
    </lineage>
</organism>
<feature type="transmembrane region" description="Helical" evidence="11">
    <location>
        <begin position="477"/>
        <end position="500"/>
    </location>
</feature>
<feature type="transmembrane region" description="Helical" evidence="11">
    <location>
        <begin position="231"/>
        <end position="253"/>
    </location>
</feature>
<keyword evidence="3" id="KW-0813">Transport</keyword>
<evidence type="ECO:0000256" key="8">
    <source>
        <dbReference type="ARBA" id="ARBA00023065"/>
    </source>
</evidence>
<keyword evidence="9 11" id="KW-0472">Membrane</keyword>
<dbReference type="Pfam" id="PF03189">
    <property type="entry name" value="Otopetrin"/>
    <property type="match status" value="1"/>
</dbReference>
<dbReference type="Proteomes" id="UP000887566">
    <property type="component" value="Unplaced"/>
</dbReference>
<evidence type="ECO:0000256" key="1">
    <source>
        <dbReference type="ARBA" id="ARBA00004651"/>
    </source>
</evidence>
<keyword evidence="10" id="KW-0407">Ion channel</keyword>
<keyword evidence="12" id="KW-1185">Reference proteome</keyword>
<name>A0A914UJ15_9BILA</name>
<evidence type="ECO:0000256" key="3">
    <source>
        <dbReference type="ARBA" id="ARBA00022448"/>
    </source>
</evidence>
<feature type="transmembrane region" description="Helical" evidence="11">
    <location>
        <begin position="151"/>
        <end position="175"/>
    </location>
</feature>
<dbReference type="InterPro" id="IPR004878">
    <property type="entry name" value="Otopetrin"/>
</dbReference>